<accession>A0AB38NQK1</accession>
<proteinExistence type="predicted"/>
<protein>
    <submittedName>
        <fullName evidence="1">IS5/IS1182 family transposase</fullName>
    </submittedName>
</protein>
<dbReference type="Proteomes" id="UP000308018">
    <property type="component" value="Unassembled WGS sequence"/>
</dbReference>
<reference evidence="1 2" key="1">
    <citation type="submission" date="2019-04" db="EMBL/GenBank/DDBJ databases">
        <title>A reverse ecology approach based on a biological definition of microbial populations.</title>
        <authorList>
            <person name="Arevalo P."/>
            <person name="Vaninsberghe D."/>
            <person name="Elsherbini J."/>
            <person name="Gore J."/>
            <person name="Polz M."/>
        </authorList>
    </citation>
    <scope>NUCLEOTIDE SEQUENCE [LARGE SCALE GENOMIC DNA]</scope>
    <source>
        <strain evidence="1 2">10N.222.45.A8</strain>
    </source>
</reference>
<dbReference type="AlphaFoldDB" id="A0AB38NQK1"/>
<evidence type="ECO:0000313" key="1">
    <source>
        <dbReference type="EMBL" id="TKG33093.1"/>
    </source>
</evidence>
<feature type="non-terminal residue" evidence="1">
    <location>
        <position position="50"/>
    </location>
</feature>
<sequence length="50" mass="5984">MPNKFNNSKRHHIPKQTYKLTNWPEYNQSLMNRGRIDIWINEEGSVANIV</sequence>
<gene>
    <name evidence="1" type="ORF">FC057_12030</name>
</gene>
<dbReference type="EMBL" id="SYVV01000018">
    <property type="protein sequence ID" value="TKG33093.1"/>
    <property type="molecule type" value="Genomic_DNA"/>
</dbReference>
<organism evidence="1 2">
    <name type="scientific">Vibrio tasmaniensis</name>
    <dbReference type="NCBI Taxonomy" id="212663"/>
    <lineage>
        <taxon>Bacteria</taxon>
        <taxon>Pseudomonadati</taxon>
        <taxon>Pseudomonadota</taxon>
        <taxon>Gammaproteobacteria</taxon>
        <taxon>Vibrionales</taxon>
        <taxon>Vibrionaceae</taxon>
        <taxon>Vibrio</taxon>
    </lineage>
</organism>
<name>A0AB38NQK1_9VIBR</name>
<comment type="caution">
    <text evidence="1">The sequence shown here is derived from an EMBL/GenBank/DDBJ whole genome shotgun (WGS) entry which is preliminary data.</text>
</comment>
<evidence type="ECO:0000313" key="2">
    <source>
        <dbReference type="Proteomes" id="UP000308018"/>
    </source>
</evidence>